<protein>
    <submittedName>
        <fullName evidence="2">Uncharacterized protein</fullName>
    </submittedName>
</protein>
<dbReference type="AlphaFoldDB" id="A0A0F8Z6W0"/>
<proteinExistence type="predicted"/>
<sequence>MVENIILIIIFIITLILDNEYLKRKFRRITRICIYCGYSRDDEADQWKNHPSCKTLIHCQVCSEKKYQKKWKLINKKKIENIFNETECVTEGCNGEFKIIMWRSRYKCLKCGQGGSLSNIGLET</sequence>
<keyword evidence="1" id="KW-0812">Transmembrane</keyword>
<reference evidence="2" key="1">
    <citation type="journal article" date="2015" name="Nature">
        <title>Complex archaea that bridge the gap between prokaryotes and eukaryotes.</title>
        <authorList>
            <person name="Spang A."/>
            <person name="Saw J.H."/>
            <person name="Jorgensen S.L."/>
            <person name="Zaremba-Niedzwiedzka K."/>
            <person name="Martijn J."/>
            <person name="Lind A.E."/>
            <person name="van Eijk R."/>
            <person name="Schleper C."/>
            <person name="Guy L."/>
            <person name="Ettema T.J."/>
        </authorList>
    </citation>
    <scope>NUCLEOTIDE SEQUENCE</scope>
</reference>
<organism evidence="2">
    <name type="scientific">marine sediment metagenome</name>
    <dbReference type="NCBI Taxonomy" id="412755"/>
    <lineage>
        <taxon>unclassified sequences</taxon>
        <taxon>metagenomes</taxon>
        <taxon>ecological metagenomes</taxon>
    </lineage>
</organism>
<gene>
    <name evidence="2" type="ORF">LCGC14_3007430</name>
</gene>
<dbReference type="EMBL" id="LAZR01062146">
    <property type="protein sequence ID" value="KKK62129.1"/>
    <property type="molecule type" value="Genomic_DNA"/>
</dbReference>
<evidence type="ECO:0000256" key="1">
    <source>
        <dbReference type="SAM" id="Phobius"/>
    </source>
</evidence>
<keyword evidence="1" id="KW-0472">Membrane</keyword>
<accession>A0A0F8Z6W0</accession>
<keyword evidence="1" id="KW-1133">Transmembrane helix</keyword>
<name>A0A0F8Z6W0_9ZZZZ</name>
<feature type="transmembrane region" description="Helical" evidence="1">
    <location>
        <begin position="6"/>
        <end position="22"/>
    </location>
</feature>
<evidence type="ECO:0000313" key="2">
    <source>
        <dbReference type="EMBL" id="KKK62129.1"/>
    </source>
</evidence>
<comment type="caution">
    <text evidence="2">The sequence shown here is derived from an EMBL/GenBank/DDBJ whole genome shotgun (WGS) entry which is preliminary data.</text>
</comment>